<dbReference type="SUPFAM" id="SSF54160">
    <property type="entry name" value="Chromo domain-like"/>
    <property type="match status" value="1"/>
</dbReference>
<dbReference type="InterPro" id="IPR051219">
    <property type="entry name" value="Heterochromatin_chromo-domain"/>
</dbReference>
<dbReference type="EMBL" id="LN679187">
    <property type="protein sequence ID" value="CEL63612.1"/>
    <property type="molecule type" value="Genomic_DNA"/>
</dbReference>
<dbReference type="InterPro" id="IPR016197">
    <property type="entry name" value="Chromo-like_dom_sf"/>
</dbReference>
<evidence type="ECO:0000256" key="1">
    <source>
        <dbReference type="ARBA" id="ARBA00004123"/>
    </source>
</evidence>
<dbReference type="PANTHER" id="PTHR22812">
    <property type="entry name" value="CHROMOBOX PROTEIN"/>
    <property type="match status" value="1"/>
</dbReference>
<keyword evidence="5" id="KW-1185">Reference proteome</keyword>
<dbReference type="STRING" id="1108050.A0A0B7G5A2"/>
<dbReference type="PROSITE" id="PS50013">
    <property type="entry name" value="CHROMO_2"/>
    <property type="match status" value="1"/>
</dbReference>
<evidence type="ECO:0000256" key="2">
    <source>
        <dbReference type="ARBA" id="ARBA00023242"/>
    </source>
</evidence>
<reference evidence="4 5" key="1">
    <citation type="submission" date="2014-11" db="EMBL/GenBank/DDBJ databases">
        <authorList>
            <person name="Wibberg Daniel"/>
        </authorList>
    </citation>
    <scope>NUCLEOTIDE SEQUENCE [LARGE SCALE GENOMIC DNA]</scope>
    <source>
        <strain evidence="4">Rhizoctonia solani AG1-IB 7/3/14</strain>
    </source>
</reference>
<dbReference type="Pfam" id="PF00385">
    <property type="entry name" value="Chromo"/>
    <property type="match status" value="1"/>
</dbReference>
<organism evidence="4 5">
    <name type="scientific">Thanatephorus cucumeris (strain AG1-IB / isolate 7/3/14)</name>
    <name type="common">Lettuce bottom rot fungus</name>
    <name type="synonym">Rhizoctonia solani</name>
    <dbReference type="NCBI Taxonomy" id="1108050"/>
    <lineage>
        <taxon>Eukaryota</taxon>
        <taxon>Fungi</taxon>
        <taxon>Dikarya</taxon>
        <taxon>Basidiomycota</taxon>
        <taxon>Agaricomycotina</taxon>
        <taxon>Agaricomycetes</taxon>
        <taxon>Cantharellales</taxon>
        <taxon>Ceratobasidiaceae</taxon>
        <taxon>Rhizoctonia</taxon>
        <taxon>Rhizoctonia solani AG-1</taxon>
    </lineage>
</organism>
<evidence type="ECO:0000313" key="4">
    <source>
        <dbReference type="EMBL" id="CEL63612.1"/>
    </source>
</evidence>
<keyword evidence="2" id="KW-0539">Nucleus</keyword>
<accession>A0A0B7G5A2</accession>
<proteinExistence type="predicted"/>
<name>A0A0B7G5A2_THACB</name>
<sequence length="88" mass="10525">MRVHNIFYVGLLSKVKHNELQAWENQPLPITVDREEEYKVEGIMDSQETKGKWEYLIKCKGYGPKEFTWEPKANLKNMAKHLKKYEKL</sequence>
<dbReference type="InterPro" id="IPR000953">
    <property type="entry name" value="Chromo/chromo_shadow_dom"/>
</dbReference>
<feature type="domain" description="Chromo" evidence="3">
    <location>
        <begin position="38"/>
        <end position="88"/>
    </location>
</feature>
<dbReference type="Proteomes" id="UP000059188">
    <property type="component" value="Unassembled WGS sequence"/>
</dbReference>
<protein>
    <recommendedName>
        <fullName evidence="3">Chromo domain-containing protein</fullName>
    </recommendedName>
</protein>
<dbReference type="AlphaFoldDB" id="A0A0B7G5A2"/>
<dbReference type="GO" id="GO:0005634">
    <property type="term" value="C:nucleus"/>
    <property type="evidence" value="ECO:0007669"/>
    <property type="project" value="UniProtKB-SubCell"/>
</dbReference>
<evidence type="ECO:0000259" key="3">
    <source>
        <dbReference type="PROSITE" id="PS50013"/>
    </source>
</evidence>
<dbReference type="SMART" id="SM00298">
    <property type="entry name" value="CHROMO"/>
    <property type="match status" value="1"/>
</dbReference>
<dbReference type="GO" id="GO:0006338">
    <property type="term" value="P:chromatin remodeling"/>
    <property type="evidence" value="ECO:0007669"/>
    <property type="project" value="UniProtKB-ARBA"/>
</dbReference>
<gene>
    <name evidence="4" type="ORF">RSOLAG1IB_10895</name>
</gene>
<evidence type="ECO:0000313" key="5">
    <source>
        <dbReference type="Proteomes" id="UP000059188"/>
    </source>
</evidence>
<dbReference type="Gene3D" id="2.40.50.40">
    <property type="match status" value="1"/>
</dbReference>
<dbReference type="InterPro" id="IPR023780">
    <property type="entry name" value="Chromo_domain"/>
</dbReference>
<comment type="subcellular location">
    <subcellularLocation>
        <location evidence="1">Nucleus</location>
    </subcellularLocation>
</comment>